<evidence type="ECO:0008006" key="3">
    <source>
        <dbReference type="Google" id="ProtNLM"/>
    </source>
</evidence>
<accession>A0A0N0P2Z3</accession>
<proteinExistence type="predicted"/>
<dbReference type="Proteomes" id="UP000038009">
    <property type="component" value="Unassembled WGS sequence"/>
</dbReference>
<dbReference type="EMBL" id="LJSK01000359">
    <property type="protein sequence ID" value="KPI83536.1"/>
    <property type="molecule type" value="Genomic_DNA"/>
</dbReference>
<protein>
    <recommendedName>
        <fullName evidence="3">EF-hand domain-containing protein</fullName>
    </recommendedName>
</protein>
<gene>
    <name evidence="1" type="ORF">ABL78_7421</name>
</gene>
<reference evidence="1 2" key="1">
    <citation type="journal article" date="2015" name="PLoS Pathog.">
        <title>Leptomonas seymouri: Adaptations to the Dixenous Life Cycle Analyzed by Genome Sequencing, Transcriptome Profiling and Co-infection with Leishmania donovani.</title>
        <authorList>
            <person name="Kraeva N."/>
            <person name="Butenko A."/>
            <person name="Hlavacova J."/>
            <person name="Kostygov A."/>
            <person name="Myskova J."/>
            <person name="Grybchuk D."/>
            <person name="Lestinova T."/>
            <person name="Votypka J."/>
            <person name="Volf P."/>
            <person name="Opperdoes F."/>
            <person name="Flegontov P."/>
            <person name="Lukes J."/>
            <person name="Yurchenko V."/>
        </authorList>
    </citation>
    <scope>NUCLEOTIDE SEQUENCE [LARGE SCALE GENOMIC DNA]</scope>
    <source>
        <strain evidence="1 2">ATCC 30220</strain>
    </source>
</reference>
<sequence>MSVVEADLVVRIRVSAKTGKLSVLSEDVDLRILERSAAAGSDPRMLFLKSCVNLHGLPRLSLTQQGCGFIDYLPLLDSALYRRIREPLHFMKLVLGLCADFGSPIELSVSCKSLSAADSPQISPARRTAVFCVVDSASSVAFTVGLHYYSGEELPSIETTCTQYMDYQHDVPLSMKVKYPKACAAMPKDDDGFLDVEEVRLAMVHGVMEAIALSMTAAA</sequence>
<keyword evidence="2" id="KW-1185">Reference proteome</keyword>
<evidence type="ECO:0000313" key="2">
    <source>
        <dbReference type="Proteomes" id="UP000038009"/>
    </source>
</evidence>
<comment type="caution">
    <text evidence="1">The sequence shown here is derived from an EMBL/GenBank/DDBJ whole genome shotgun (WGS) entry which is preliminary data.</text>
</comment>
<evidence type="ECO:0000313" key="1">
    <source>
        <dbReference type="EMBL" id="KPI83536.1"/>
    </source>
</evidence>
<organism evidence="1 2">
    <name type="scientific">Leptomonas seymouri</name>
    <dbReference type="NCBI Taxonomy" id="5684"/>
    <lineage>
        <taxon>Eukaryota</taxon>
        <taxon>Discoba</taxon>
        <taxon>Euglenozoa</taxon>
        <taxon>Kinetoplastea</taxon>
        <taxon>Metakinetoplastina</taxon>
        <taxon>Trypanosomatida</taxon>
        <taxon>Trypanosomatidae</taxon>
        <taxon>Leishmaniinae</taxon>
        <taxon>Leptomonas</taxon>
    </lineage>
</organism>
<dbReference type="VEuPathDB" id="TriTrypDB:Lsey_0359_0010"/>
<dbReference type="OrthoDB" id="262959at2759"/>
<name>A0A0N0P2Z3_LEPSE</name>
<dbReference type="AlphaFoldDB" id="A0A0N0P2Z3"/>